<proteinExistence type="inferred from homology"/>
<gene>
    <name evidence="5" type="ORF">FC794_10360</name>
</gene>
<dbReference type="GO" id="GO:0016887">
    <property type="term" value="F:ATP hydrolysis activity"/>
    <property type="evidence" value="ECO:0007669"/>
    <property type="project" value="InterPro"/>
</dbReference>
<dbReference type="PANTHER" id="PTHR32114">
    <property type="entry name" value="ABC TRANSPORTER ABCH.3"/>
    <property type="match status" value="1"/>
</dbReference>
<dbReference type="Proteomes" id="UP000478995">
    <property type="component" value="Unassembled WGS sequence"/>
</dbReference>
<dbReference type="Pfam" id="PF13476">
    <property type="entry name" value="AAA_23"/>
    <property type="match status" value="1"/>
</dbReference>
<dbReference type="SUPFAM" id="SSF52540">
    <property type="entry name" value="P-loop containing nucleoside triphosphate hydrolases"/>
    <property type="match status" value="2"/>
</dbReference>
<keyword evidence="5" id="KW-0269">Exonuclease</keyword>
<evidence type="ECO:0000256" key="3">
    <source>
        <dbReference type="ARBA" id="ARBA00013368"/>
    </source>
</evidence>
<evidence type="ECO:0000313" key="5">
    <source>
        <dbReference type="EMBL" id="NFG17190.1"/>
    </source>
</evidence>
<organism evidence="5 6">
    <name type="scientific">Clostridium botulinum</name>
    <dbReference type="NCBI Taxonomy" id="1491"/>
    <lineage>
        <taxon>Bacteria</taxon>
        <taxon>Bacillati</taxon>
        <taxon>Bacillota</taxon>
        <taxon>Clostridia</taxon>
        <taxon>Eubacteriales</taxon>
        <taxon>Clostridiaceae</taxon>
        <taxon>Clostridium</taxon>
    </lineage>
</organism>
<dbReference type="PANTHER" id="PTHR32114:SF2">
    <property type="entry name" value="ABC TRANSPORTER ABCH.3"/>
    <property type="match status" value="1"/>
</dbReference>
<feature type="domain" description="Rad50/SbcC-type AAA" evidence="4">
    <location>
        <begin position="5"/>
        <end position="208"/>
    </location>
</feature>
<evidence type="ECO:0000313" key="6">
    <source>
        <dbReference type="Proteomes" id="UP000478995"/>
    </source>
</evidence>
<name>A0A6B4FZR6_CLOBO</name>
<dbReference type="Pfam" id="PF13558">
    <property type="entry name" value="SbcC_Walker_B"/>
    <property type="match status" value="1"/>
</dbReference>
<dbReference type="InterPro" id="IPR038729">
    <property type="entry name" value="Rad50/SbcC_AAA"/>
</dbReference>
<comment type="similarity">
    <text evidence="1">Belongs to the SMC family. SbcC subfamily.</text>
</comment>
<evidence type="ECO:0000256" key="2">
    <source>
        <dbReference type="ARBA" id="ARBA00011322"/>
    </source>
</evidence>
<sequence>MKPKKLVIKGLNSFIEKQEIDFETLVNRGLFGIFGPTGSGKSSILDAITMALYGDIARDSTQFINLDTDSLFVSYEFQIASVDEREDYIVSRTVKRDKKGGYKTTAARLVKNTYEEEEIIADKPRDIQKNIESIIGLTAEDFTRSVVLPQGKFSEFLKLSGKSRRDMLERIFGLEKYGKKLLERIRKARNKEISSLTLIEGRLEQYKDISKEKLQELKIQYENLLKEKSKIAKEKEESNKLYEKYKNIWELQEELNIYLNKLENLKKGLLNIEEKKIKVEKGKNALSVKPYIDELSKIESDRDINKEELQTAMEQLKNIDLNLKNIEEEYKNVSKDKEEEIPLLMQKENNLLQAIEIKKKVEVIKRERADLVQKYKEKESLIRNKNIVKKHIEENINKISEEIKLKEEEINSLKIDGDRREKIQKLYEIDKEYKRLKLEVCNITERINIKIKSLKEYELKYKDTLEIQRDINKKLEYVSGKREDLIKNPPGNNDILLDKKDYINKLMEIFNDLNKINDRKQELEKNLKEKQVVKLNLEKQYKEILQTLKSREEKIMSLEGKIKDIEKMDMASILAANLKEQESCPVCGSMHHIKLAEKVDIKELEILKEDHRNAFKELENIKIEEKEKNILLISVEKEEELILEELENLKEQLKEQLKDRDLEDLRGELQKEKNDFEKLNENIKDWEKEKLILEENINKLQKEKNDIDKEEAKNHEAISKEKELIASIKKDMEEREILFKEKEKEYLNLKEEIKISNVEEEISRIRAYDKKIEEYNKVIKNEREVLESENNKREEIIKQINIMEIELGKIIEAGKEKKNFIDKEEEEIKKLNVEEISNEHLDKIKKSIESIKIKEETLKSKLELEGKNREVLWKNKISKEQIKINLEKLYNEKYIHLNKALEENKFHTLEDAKLMLICKEEIKELEKEIEEFEKEYNSLNINIERVNKKLKGERIEEESWKDIRLKKENKEKELEDIIKNIVIEEKLISDMENNIKALKDLLDEKEKVSHKKALLEDIDKLVQGNKFVEFVAMNQLEYIVFEASKRLKDITRGRYALELDCNGNFTMRDDFNGGGIRPTNTLSGGETFLTSLALALALSSQIQLKGSSPLEFFFLDEGFGTLDSELLDTVMTSLENLRSDKLSVGIISHVEELKNRVPIKLIVDPAVPGEGGSKIKIEYS</sequence>
<accession>A0A6B4FZR6</accession>
<dbReference type="EMBL" id="SWOY01000003">
    <property type="protein sequence ID" value="NFG17190.1"/>
    <property type="molecule type" value="Genomic_DNA"/>
</dbReference>
<dbReference type="Gene3D" id="3.40.50.300">
    <property type="entry name" value="P-loop containing nucleotide triphosphate hydrolases"/>
    <property type="match status" value="2"/>
</dbReference>
<evidence type="ECO:0000259" key="4">
    <source>
        <dbReference type="Pfam" id="PF13476"/>
    </source>
</evidence>
<dbReference type="GO" id="GO:0004527">
    <property type="term" value="F:exonuclease activity"/>
    <property type="evidence" value="ECO:0007669"/>
    <property type="project" value="UniProtKB-KW"/>
</dbReference>
<keyword evidence="5" id="KW-0378">Hydrolase</keyword>
<protein>
    <recommendedName>
        <fullName evidence="3">Nuclease SbcCD subunit C</fullName>
    </recommendedName>
</protein>
<comment type="caution">
    <text evidence="5">The sequence shown here is derived from an EMBL/GenBank/DDBJ whole genome shotgun (WGS) entry which is preliminary data.</text>
</comment>
<reference evidence="5 6" key="1">
    <citation type="submission" date="2019-04" db="EMBL/GenBank/DDBJ databases">
        <title>Genome sequencing of Clostridium botulinum Groups I-IV and Clostridium butyricum.</title>
        <authorList>
            <person name="Brunt J."/>
            <person name="Van Vliet A.H.M."/>
            <person name="Stringer S.C."/>
            <person name="Carter A.T."/>
            <person name="Peck M.W."/>
        </authorList>
    </citation>
    <scope>NUCLEOTIDE SEQUENCE [LARGE SCALE GENOMIC DNA]</scope>
    <source>
        <strain evidence="5 6">IFR 18/037</strain>
    </source>
</reference>
<dbReference type="RefSeq" id="WP_061315993.1">
    <property type="nucleotide sequence ID" value="NZ_CP022395.1"/>
</dbReference>
<dbReference type="AlphaFoldDB" id="A0A6B4FZR6"/>
<comment type="subunit">
    <text evidence="2">Heterodimer of SbcC and SbcD.</text>
</comment>
<evidence type="ECO:0000256" key="1">
    <source>
        <dbReference type="ARBA" id="ARBA00006930"/>
    </source>
</evidence>
<dbReference type="InterPro" id="IPR027417">
    <property type="entry name" value="P-loop_NTPase"/>
</dbReference>
<dbReference type="GO" id="GO:0006302">
    <property type="term" value="P:double-strand break repair"/>
    <property type="evidence" value="ECO:0007669"/>
    <property type="project" value="InterPro"/>
</dbReference>
<keyword evidence="5" id="KW-0540">Nuclease</keyword>